<dbReference type="InterPro" id="IPR017871">
    <property type="entry name" value="ABC_transporter-like_CS"/>
</dbReference>
<dbReference type="Gene3D" id="3.40.50.300">
    <property type="entry name" value="P-loop containing nucleotide triphosphate hydrolases"/>
    <property type="match status" value="1"/>
</dbReference>
<keyword evidence="1" id="KW-0813">Transport</keyword>
<evidence type="ECO:0000313" key="5">
    <source>
        <dbReference type="EMBL" id="GAA3713763.1"/>
    </source>
</evidence>
<dbReference type="InterPro" id="IPR027417">
    <property type="entry name" value="P-loop_NTPase"/>
</dbReference>
<organism evidence="5 6">
    <name type="scientific">Nonomuraea antimicrobica</name>
    <dbReference type="NCBI Taxonomy" id="561173"/>
    <lineage>
        <taxon>Bacteria</taxon>
        <taxon>Bacillati</taxon>
        <taxon>Actinomycetota</taxon>
        <taxon>Actinomycetes</taxon>
        <taxon>Streptosporangiales</taxon>
        <taxon>Streptosporangiaceae</taxon>
        <taxon>Nonomuraea</taxon>
    </lineage>
</organism>
<dbReference type="InterPro" id="IPR003593">
    <property type="entry name" value="AAA+_ATPase"/>
</dbReference>
<dbReference type="SUPFAM" id="SSF52540">
    <property type="entry name" value="P-loop containing nucleoside triphosphate hydrolases"/>
    <property type="match status" value="1"/>
</dbReference>
<evidence type="ECO:0000256" key="3">
    <source>
        <dbReference type="ARBA" id="ARBA00022840"/>
    </source>
</evidence>
<dbReference type="InterPro" id="IPR003439">
    <property type="entry name" value="ABC_transporter-like_ATP-bd"/>
</dbReference>
<keyword evidence="6" id="KW-1185">Reference proteome</keyword>
<proteinExistence type="predicted"/>
<dbReference type="CDD" id="cd03293">
    <property type="entry name" value="ABC_NrtD_SsuB_transporters"/>
    <property type="match status" value="1"/>
</dbReference>
<protein>
    <submittedName>
        <fullName evidence="5">ABC transporter ATP-binding protein</fullName>
    </submittedName>
</protein>
<keyword evidence="2" id="KW-0547">Nucleotide-binding</keyword>
<dbReference type="SMART" id="SM00382">
    <property type="entry name" value="AAA"/>
    <property type="match status" value="1"/>
</dbReference>
<dbReference type="Pfam" id="PF00005">
    <property type="entry name" value="ABC_tran"/>
    <property type="match status" value="1"/>
</dbReference>
<dbReference type="PROSITE" id="PS50893">
    <property type="entry name" value="ABC_TRANSPORTER_2"/>
    <property type="match status" value="1"/>
</dbReference>
<comment type="caution">
    <text evidence="5">The sequence shown here is derived from an EMBL/GenBank/DDBJ whole genome shotgun (WGS) entry which is preliminary data.</text>
</comment>
<sequence>MNATTDQGQSRDQGREQGGTVLIDRVAKTYVAHSSAPVLALDEVTTSIASGEFVTLLGPSGCGKTTLLDVIAGLTSPTQGSVLVGGVPVADAPTAPGMVFQNPVLLPWRTALENVLLPAELGPKAPRRPDRAIEADARELLRLVGLGDFTDRLPDELSGGMQQRVAIARALLLHSPVLLMDEPFSALDEFTREQMHLELLRIKDERALTVLFVTHNIFEAVFLADRILVMTPRPGKVVADLTMRLPRARSRDLIGSEAFAAEVRRVRDALTTVWEEEQR</sequence>
<dbReference type="EMBL" id="BAAAZP010000224">
    <property type="protein sequence ID" value="GAA3713763.1"/>
    <property type="molecule type" value="Genomic_DNA"/>
</dbReference>
<dbReference type="InterPro" id="IPR050166">
    <property type="entry name" value="ABC_transporter_ATP-bind"/>
</dbReference>
<dbReference type="RefSeq" id="WP_344894812.1">
    <property type="nucleotide sequence ID" value="NZ_BAAAZP010000224.1"/>
</dbReference>
<accession>A0ABP7E4U5</accession>
<reference evidence="6" key="1">
    <citation type="journal article" date="2019" name="Int. J. Syst. Evol. Microbiol.">
        <title>The Global Catalogue of Microorganisms (GCM) 10K type strain sequencing project: providing services to taxonomists for standard genome sequencing and annotation.</title>
        <authorList>
            <consortium name="The Broad Institute Genomics Platform"/>
            <consortium name="The Broad Institute Genome Sequencing Center for Infectious Disease"/>
            <person name="Wu L."/>
            <person name="Ma J."/>
        </authorList>
    </citation>
    <scope>NUCLEOTIDE SEQUENCE [LARGE SCALE GENOMIC DNA]</scope>
    <source>
        <strain evidence="6">JCM 16904</strain>
    </source>
</reference>
<evidence type="ECO:0000256" key="1">
    <source>
        <dbReference type="ARBA" id="ARBA00022448"/>
    </source>
</evidence>
<dbReference type="PANTHER" id="PTHR42788">
    <property type="entry name" value="TAURINE IMPORT ATP-BINDING PROTEIN-RELATED"/>
    <property type="match status" value="1"/>
</dbReference>
<dbReference type="GO" id="GO:0005524">
    <property type="term" value="F:ATP binding"/>
    <property type="evidence" value="ECO:0007669"/>
    <property type="project" value="UniProtKB-KW"/>
</dbReference>
<dbReference type="PROSITE" id="PS00211">
    <property type="entry name" value="ABC_TRANSPORTER_1"/>
    <property type="match status" value="1"/>
</dbReference>
<dbReference type="Proteomes" id="UP001500902">
    <property type="component" value="Unassembled WGS sequence"/>
</dbReference>
<keyword evidence="3 5" id="KW-0067">ATP-binding</keyword>
<dbReference type="PANTHER" id="PTHR42788:SF13">
    <property type="entry name" value="ALIPHATIC SULFONATES IMPORT ATP-BINDING PROTEIN SSUB"/>
    <property type="match status" value="1"/>
</dbReference>
<evidence type="ECO:0000259" key="4">
    <source>
        <dbReference type="PROSITE" id="PS50893"/>
    </source>
</evidence>
<name>A0ABP7E4U5_9ACTN</name>
<gene>
    <name evidence="5" type="ORF">GCM10022224_094190</name>
</gene>
<evidence type="ECO:0000313" key="6">
    <source>
        <dbReference type="Proteomes" id="UP001500902"/>
    </source>
</evidence>
<feature type="domain" description="ABC transporter" evidence="4">
    <location>
        <begin position="21"/>
        <end position="257"/>
    </location>
</feature>
<evidence type="ECO:0000256" key="2">
    <source>
        <dbReference type="ARBA" id="ARBA00022741"/>
    </source>
</evidence>